<evidence type="ECO:0000256" key="3">
    <source>
        <dbReference type="ARBA" id="ARBA00022989"/>
    </source>
</evidence>
<evidence type="ECO:0000313" key="11">
    <source>
        <dbReference type="Proteomes" id="UP001408356"/>
    </source>
</evidence>
<keyword evidence="2 6" id="KW-0812">Transmembrane</keyword>
<dbReference type="PANTHER" id="PTHR37994">
    <property type="entry name" value="ARAE_2_N DOMAIN-CONTAINING PROTEIN-RELATED"/>
    <property type="match status" value="1"/>
</dbReference>
<comment type="caution">
    <text evidence="10">The sequence shown here is derived from an EMBL/GenBank/DDBJ whole genome shotgun (WGS) entry which is preliminary data.</text>
</comment>
<dbReference type="Pfam" id="PF10337">
    <property type="entry name" value="ArAE_2_N"/>
    <property type="match status" value="2"/>
</dbReference>
<feature type="region of interest" description="Disordered" evidence="5">
    <location>
        <begin position="1"/>
        <end position="52"/>
    </location>
</feature>
<evidence type="ECO:0000256" key="2">
    <source>
        <dbReference type="ARBA" id="ARBA00022692"/>
    </source>
</evidence>
<comment type="subcellular location">
    <subcellularLocation>
        <location evidence="1">Membrane</location>
        <topology evidence="1">Multi-pass membrane protein</topology>
    </subcellularLocation>
</comment>
<evidence type="ECO:0000256" key="1">
    <source>
        <dbReference type="ARBA" id="ARBA00004141"/>
    </source>
</evidence>
<feature type="compositionally biased region" description="Polar residues" evidence="5">
    <location>
        <begin position="27"/>
        <end position="37"/>
    </location>
</feature>
<feature type="domain" description="DUF2421" evidence="7">
    <location>
        <begin position="806"/>
        <end position="1039"/>
    </location>
</feature>
<evidence type="ECO:0000259" key="8">
    <source>
        <dbReference type="Pfam" id="PF10337"/>
    </source>
</evidence>
<dbReference type="InterPro" id="IPR018820">
    <property type="entry name" value="BRE4-related_DUF2421"/>
</dbReference>
<feature type="transmembrane region" description="Helical" evidence="6">
    <location>
        <begin position="114"/>
        <end position="136"/>
    </location>
</feature>
<feature type="compositionally biased region" description="Basic and acidic residues" evidence="5">
    <location>
        <begin position="287"/>
        <end position="303"/>
    </location>
</feature>
<feature type="transmembrane region" description="Helical" evidence="6">
    <location>
        <begin position="187"/>
        <end position="207"/>
    </location>
</feature>
<organism evidence="10 11">
    <name type="scientific">Seiridium unicorne</name>
    <dbReference type="NCBI Taxonomy" id="138068"/>
    <lineage>
        <taxon>Eukaryota</taxon>
        <taxon>Fungi</taxon>
        <taxon>Dikarya</taxon>
        <taxon>Ascomycota</taxon>
        <taxon>Pezizomycotina</taxon>
        <taxon>Sordariomycetes</taxon>
        <taxon>Xylariomycetidae</taxon>
        <taxon>Amphisphaeriales</taxon>
        <taxon>Sporocadaceae</taxon>
        <taxon>Seiridium</taxon>
    </lineage>
</organism>
<reference evidence="10 11" key="1">
    <citation type="journal article" date="2024" name="J. Plant Pathol.">
        <title>Sequence and assembly of the genome of Seiridium unicorne, isolate CBS 538.82, causal agent of cypress canker disease.</title>
        <authorList>
            <person name="Scali E."/>
            <person name="Rocca G.D."/>
            <person name="Danti R."/>
            <person name="Garbelotto M."/>
            <person name="Barberini S."/>
            <person name="Baroncelli R."/>
            <person name="Emiliani G."/>
        </authorList>
    </citation>
    <scope>NUCLEOTIDE SEQUENCE [LARGE SCALE GENOMIC DNA]</scope>
    <source>
        <strain evidence="10 11">BM-138-508</strain>
    </source>
</reference>
<evidence type="ECO:0000259" key="9">
    <source>
        <dbReference type="Pfam" id="PF13515"/>
    </source>
</evidence>
<evidence type="ECO:0008006" key="12">
    <source>
        <dbReference type="Google" id="ProtNLM"/>
    </source>
</evidence>
<dbReference type="InterPro" id="IPR018823">
    <property type="entry name" value="ArAE_2_N"/>
</dbReference>
<feature type="domain" description="Putative ER transporter 6TM N-terminal" evidence="8">
    <location>
        <begin position="56"/>
        <end position="143"/>
    </location>
</feature>
<evidence type="ECO:0000256" key="4">
    <source>
        <dbReference type="ARBA" id="ARBA00023136"/>
    </source>
</evidence>
<accession>A0ABR2UG29</accession>
<feature type="region of interest" description="Disordered" evidence="5">
    <location>
        <begin position="1052"/>
        <end position="1077"/>
    </location>
</feature>
<feature type="transmembrane region" description="Helical" evidence="6">
    <location>
        <begin position="84"/>
        <end position="102"/>
    </location>
</feature>
<feature type="transmembrane region" description="Helical" evidence="6">
    <location>
        <begin position="690"/>
        <end position="714"/>
    </location>
</feature>
<feature type="transmembrane region" description="Helical" evidence="6">
    <location>
        <begin position="787"/>
        <end position="807"/>
    </location>
</feature>
<feature type="domain" description="Integral membrane bound transporter" evidence="9">
    <location>
        <begin position="668"/>
        <end position="802"/>
    </location>
</feature>
<dbReference type="EMBL" id="JARVKF010000438">
    <property type="protein sequence ID" value="KAK9413568.1"/>
    <property type="molecule type" value="Genomic_DNA"/>
</dbReference>
<dbReference type="Proteomes" id="UP001408356">
    <property type="component" value="Unassembled WGS sequence"/>
</dbReference>
<evidence type="ECO:0000259" key="7">
    <source>
        <dbReference type="Pfam" id="PF10334"/>
    </source>
</evidence>
<feature type="transmembrane region" description="Helical" evidence="6">
    <location>
        <begin position="744"/>
        <end position="761"/>
    </location>
</feature>
<sequence>MSSSAPGGAANGKPPKTPGNQEHDDQNTTQDPGSQDNPSSGPASPPKPGIMARLGLDKPTLLTMLKGACAPTIAIAILQSEEVAGYFTTLGYLVGIMSILSLSILPRGKFLQTLMLNVIFACIGAAVSLLIMWSSLQARLHTESRPLDPSTGLPPYNSSQSAVSAVWLFFVIWCANTIRAKNPSMNVPVIVFSIFCNISSTYSPIMTSNAAFIGLVKRLLTAMLTAFGIAFACSLFILPVPSRKVSFAQMQGLVMLLRGAVKQEKAYIQSLEREDMFAIPHDVSSAVEEKEGKTPKKSERDAEPATAAEAKALKGTISKVRELAGKVQADLVFAKRDVAWGKHGASDLRDIMLKIRACLIPVTGMSTLIDIFQRVAEKRNWVTDDQTPADVLAEKNEEKRIWNEIMKQLHEPFETLAQIVDQGLEHAGMQLEMLPISKAAKRGGKDKSNGTVDVEAKGDLSTPGDVDFAKSLDDKVNTIKDVKGKVLKIWAKERGLLAEVEDPGTMRPEYLEGEFDEKHRRDQSQLFLLLYIEKLMQETSEAVQSFVTYADERVASGSMAKNHLIVPKWKKLKKWVAGLLKEEDASSENTADLFDSNNIVYVGDGFAAKKDPEHLPATNAIQHIGNSLRAVNKFFGSQQSFFGMRVACATMTIGIVNFLEPTQAFFVKQRLVWAMIMVSISMTETSGQSIFGFLCRVGGTCVAMVLSLVAWYIVDEKVPGIIVFYALFIFMLHYGFLKYPQFIPAWMISMVTLTMIIGYQLQVRKIGIAVSESNNQPFYPIYEFGPYRLATVAGGCFVAFIFTIFPSPITDRTWLRRDLSATMYLLAHYFTAINESLKTRLRNNGGDPNVKSSPAYKLAKTRRHLFGKLLLILPSLSQHANFQRFEPDIGGKFPREIYLDIIQRATRISSYLTLISHSVTWEPHPTQQDRAWIQALSELLADVSSTKDTLICSLALLSNSLQNGHPLPPHIPMPRPYELTRQLEKIQAHGTPGQRSTSLLDARNMSENGFAEFAVLQVCSNLVCDDIKGLVKSVGKLVGSVDFSFRIEGSVGSLGSGSSTAAGTDSDADGKGKGKRD</sequence>
<dbReference type="Pfam" id="PF13515">
    <property type="entry name" value="FUSC_2"/>
    <property type="match status" value="1"/>
</dbReference>
<gene>
    <name evidence="10" type="ORF">SUNI508_11890</name>
</gene>
<proteinExistence type="predicted"/>
<keyword evidence="3 6" id="KW-1133">Transmembrane helix</keyword>
<feature type="transmembrane region" description="Helical" evidence="6">
    <location>
        <begin position="219"/>
        <end position="240"/>
    </location>
</feature>
<dbReference type="PANTHER" id="PTHR37994:SF4">
    <property type="entry name" value="ER TRANSPORTER 6TM N-TERMINAL DOMAIN-CONTAINING PROTEIN-RELATED"/>
    <property type="match status" value="1"/>
</dbReference>
<protein>
    <recommendedName>
        <fullName evidence="12">ER transporter 6TM N-terminal domain-containing protein</fullName>
    </recommendedName>
</protein>
<evidence type="ECO:0000256" key="5">
    <source>
        <dbReference type="SAM" id="MobiDB-lite"/>
    </source>
</evidence>
<feature type="transmembrane region" description="Helical" evidence="6">
    <location>
        <begin position="156"/>
        <end position="175"/>
    </location>
</feature>
<feature type="compositionally biased region" description="Low complexity" evidence="5">
    <location>
        <begin position="1052"/>
        <end position="1065"/>
    </location>
</feature>
<evidence type="ECO:0000256" key="6">
    <source>
        <dbReference type="SAM" id="Phobius"/>
    </source>
</evidence>
<dbReference type="Pfam" id="PF10334">
    <property type="entry name" value="BRE4"/>
    <property type="match status" value="1"/>
</dbReference>
<evidence type="ECO:0000313" key="10">
    <source>
        <dbReference type="EMBL" id="KAK9413568.1"/>
    </source>
</evidence>
<dbReference type="InterPro" id="IPR049453">
    <property type="entry name" value="Memb_transporter_dom"/>
</dbReference>
<feature type="domain" description="Putative ER transporter 6TM N-terminal" evidence="8">
    <location>
        <begin position="156"/>
        <end position="383"/>
    </location>
</feature>
<keyword evidence="11" id="KW-1185">Reference proteome</keyword>
<feature type="region of interest" description="Disordered" evidence="5">
    <location>
        <begin position="285"/>
        <end position="306"/>
    </location>
</feature>
<feature type="transmembrane region" description="Helical" evidence="6">
    <location>
        <begin position="720"/>
        <end position="737"/>
    </location>
</feature>
<keyword evidence="4 6" id="KW-0472">Membrane</keyword>
<feature type="compositionally biased region" description="Basic and acidic residues" evidence="5">
    <location>
        <begin position="1068"/>
        <end position="1077"/>
    </location>
</feature>
<name>A0ABR2UG29_9PEZI</name>